<proteinExistence type="predicted"/>
<evidence type="ECO:0000256" key="1">
    <source>
        <dbReference type="SAM" id="MobiDB-lite"/>
    </source>
</evidence>
<sequence length="411" mass="43818">PPALTRPHSEPAISPTDPTMPWVQPISPSLTPLTSLEGEGIIQAKQDPHPERAMPPLLIPELPPTGSANLPTPPQKTLPQTPLEPQQPLFSVHPPLPPSRIEYLDTTPGESSAPLQPLTLLPPESNLIQARYDLSTPALSSPMAWDPMPVVQAQPLVPTPIDASPIPIQNVVVPSQSFPVGRDESELLPPRGLAPSRSAVVPMIHPLTTPSNPPTLERESSTLGKGDTNNPVTQPSPPLPLSPAPLLPRSLSSKPSEPVSAPVKQPTLPIIQATVEQPPRPLEPLVLSYANTTVPLSFRSPGQIPQRGRDSPSALPSAPPLTPVQPSALPPPVSTQSSTDVTAPRGTVVSQGSPNNGGFNALNTVSPVPLRERDKQGLSEVDLDALVTKVERKILKRLVVESERRGKRKWL</sequence>
<evidence type="ECO:0000313" key="2">
    <source>
        <dbReference type="EMBL" id="MCW6037550.1"/>
    </source>
</evidence>
<keyword evidence="3" id="KW-1185">Reference proteome</keyword>
<dbReference type="RefSeq" id="WP_265265409.1">
    <property type="nucleotide sequence ID" value="NZ_JAIHOM010000077.1"/>
</dbReference>
<gene>
    <name evidence="2" type="ORF">K4A83_14880</name>
</gene>
<feature type="compositionally biased region" description="Polar residues" evidence="1">
    <location>
        <begin position="348"/>
        <end position="366"/>
    </location>
</feature>
<comment type="caution">
    <text evidence="2">The sequence shown here is derived from an EMBL/GenBank/DDBJ whole genome shotgun (WGS) entry which is preliminary data.</text>
</comment>
<feature type="region of interest" description="Disordered" evidence="1">
    <location>
        <begin position="296"/>
        <end position="370"/>
    </location>
</feature>
<dbReference type="EMBL" id="JAIHOM010000077">
    <property type="protein sequence ID" value="MCW6037550.1"/>
    <property type="molecule type" value="Genomic_DNA"/>
</dbReference>
<feature type="compositionally biased region" description="Pro residues" evidence="1">
    <location>
        <begin position="317"/>
        <end position="333"/>
    </location>
</feature>
<name>A0ABT3L7S6_9CYAN</name>
<feature type="non-terminal residue" evidence="2">
    <location>
        <position position="1"/>
    </location>
</feature>
<reference evidence="2 3" key="1">
    <citation type="submission" date="2021-08" db="EMBL/GenBank/DDBJ databases">
        <title>Draft genome sequence of Spirulina subsalsa with high tolerance to salinity and hype-accumulation of phycocyanin.</title>
        <authorList>
            <person name="Pei H."/>
            <person name="Jiang L."/>
        </authorList>
    </citation>
    <scope>NUCLEOTIDE SEQUENCE [LARGE SCALE GENOMIC DNA]</scope>
    <source>
        <strain evidence="2 3">FACHB-351</strain>
    </source>
</reference>
<protein>
    <submittedName>
        <fullName evidence="2">Uncharacterized protein</fullName>
    </submittedName>
</protein>
<accession>A0ABT3L7S6</accession>
<dbReference type="Proteomes" id="UP001526426">
    <property type="component" value="Unassembled WGS sequence"/>
</dbReference>
<feature type="region of interest" description="Disordered" evidence="1">
    <location>
        <begin position="1"/>
        <end position="118"/>
    </location>
</feature>
<feature type="compositionally biased region" description="Polar residues" evidence="1">
    <location>
        <begin position="221"/>
        <end position="233"/>
    </location>
</feature>
<evidence type="ECO:0000313" key="3">
    <source>
        <dbReference type="Proteomes" id="UP001526426"/>
    </source>
</evidence>
<feature type="compositionally biased region" description="Pro residues" evidence="1">
    <location>
        <begin position="234"/>
        <end position="246"/>
    </location>
</feature>
<feature type="compositionally biased region" description="Low complexity" evidence="1">
    <location>
        <begin position="247"/>
        <end position="258"/>
    </location>
</feature>
<feature type="region of interest" description="Disordered" evidence="1">
    <location>
        <begin position="202"/>
        <end position="275"/>
    </location>
</feature>
<feature type="compositionally biased region" description="Low complexity" evidence="1">
    <location>
        <begin position="77"/>
        <end position="89"/>
    </location>
</feature>
<organism evidence="2 3">
    <name type="scientific">Spirulina subsalsa FACHB-351</name>
    <dbReference type="NCBI Taxonomy" id="234711"/>
    <lineage>
        <taxon>Bacteria</taxon>
        <taxon>Bacillati</taxon>
        <taxon>Cyanobacteriota</taxon>
        <taxon>Cyanophyceae</taxon>
        <taxon>Spirulinales</taxon>
        <taxon>Spirulinaceae</taxon>
        <taxon>Spirulina</taxon>
    </lineage>
</organism>